<protein>
    <submittedName>
        <fullName evidence="3">Acetyltransferase, ribosomal protein N-acetylase</fullName>
    </submittedName>
</protein>
<name>A0AAC9PSG6_9PSEU</name>
<proteinExistence type="predicted"/>
<dbReference type="GO" id="GO:0005840">
    <property type="term" value="C:ribosome"/>
    <property type="evidence" value="ECO:0007669"/>
    <property type="project" value="UniProtKB-KW"/>
</dbReference>
<dbReference type="EMBL" id="CP016076">
    <property type="protein sequence ID" value="APU14977.1"/>
    <property type="molecule type" value="Genomic_DNA"/>
</dbReference>
<evidence type="ECO:0000259" key="2">
    <source>
        <dbReference type="PROSITE" id="PS51186"/>
    </source>
</evidence>
<keyword evidence="3" id="KW-0687">Ribonucleoprotein</keyword>
<keyword evidence="4" id="KW-1185">Reference proteome</keyword>
<dbReference type="Proteomes" id="UP000185511">
    <property type="component" value="Chromosome"/>
</dbReference>
<evidence type="ECO:0000313" key="4">
    <source>
        <dbReference type="Proteomes" id="UP000185511"/>
    </source>
</evidence>
<feature type="domain" description="N-acetyltransferase" evidence="2">
    <location>
        <begin position="37"/>
        <end position="188"/>
    </location>
</feature>
<dbReference type="SUPFAM" id="SSF55729">
    <property type="entry name" value="Acyl-CoA N-acyltransferases (Nat)"/>
    <property type="match status" value="1"/>
</dbReference>
<dbReference type="InterPro" id="IPR051531">
    <property type="entry name" value="N-acetyltransferase"/>
</dbReference>
<dbReference type="KEGG" id="acad:UA74_14595"/>
<evidence type="ECO:0000313" key="3">
    <source>
        <dbReference type="EMBL" id="APU14977.1"/>
    </source>
</evidence>
<dbReference type="Gene3D" id="3.40.630.30">
    <property type="match status" value="1"/>
</dbReference>
<organism evidence="3 4">
    <name type="scientific">Actinoalloteichus fjordicus</name>
    <dbReference type="NCBI Taxonomy" id="1612552"/>
    <lineage>
        <taxon>Bacteria</taxon>
        <taxon>Bacillati</taxon>
        <taxon>Actinomycetota</taxon>
        <taxon>Actinomycetes</taxon>
        <taxon>Pseudonocardiales</taxon>
        <taxon>Pseudonocardiaceae</taxon>
        <taxon>Actinoalloteichus</taxon>
    </lineage>
</organism>
<keyword evidence="3" id="KW-0689">Ribosomal protein</keyword>
<dbReference type="AlphaFoldDB" id="A0AAC9PSG6"/>
<dbReference type="InterPro" id="IPR016181">
    <property type="entry name" value="Acyl_CoA_acyltransferase"/>
</dbReference>
<feature type="region of interest" description="Disordered" evidence="1">
    <location>
        <begin position="1"/>
        <end position="26"/>
    </location>
</feature>
<gene>
    <name evidence="3" type="ORF">UA74_14595</name>
</gene>
<dbReference type="PANTHER" id="PTHR43792">
    <property type="entry name" value="GNAT FAMILY, PUTATIVE (AFU_ORTHOLOGUE AFUA_3G00765)-RELATED-RELATED"/>
    <property type="match status" value="1"/>
</dbReference>
<sequence>MTPPTPDGDEVPAVPRRPAEAPTDNPPMAAQLITERLTLRPFAVSDIDVYRALVAERGHGLPTAEDVHGRIAEQLAEAARSGIRLYALRRRAEGDVVGYCGLIVGRATRAEPEIGYELFRHAQGRGEAAEAARAVLAAAVTTGRRRLWATVRTGNTASLRVLDKLGFERDHTSTDRKGELIWLTRGLR</sequence>
<evidence type="ECO:0000256" key="1">
    <source>
        <dbReference type="SAM" id="MobiDB-lite"/>
    </source>
</evidence>
<dbReference type="PANTHER" id="PTHR43792:SF1">
    <property type="entry name" value="N-ACETYLTRANSFERASE DOMAIN-CONTAINING PROTEIN"/>
    <property type="match status" value="1"/>
</dbReference>
<dbReference type="GO" id="GO:0016747">
    <property type="term" value="F:acyltransferase activity, transferring groups other than amino-acyl groups"/>
    <property type="evidence" value="ECO:0007669"/>
    <property type="project" value="InterPro"/>
</dbReference>
<accession>A0AAC9PSG6</accession>
<dbReference type="InterPro" id="IPR000182">
    <property type="entry name" value="GNAT_dom"/>
</dbReference>
<dbReference type="Pfam" id="PF13302">
    <property type="entry name" value="Acetyltransf_3"/>
    <property type="match status" value="1"/>
</dbReference>
<dbReference type="PROSITE" id="PS51186">
    <property type="entry name" value="GNAT"/>
    <property type="match status" value="1"/>
</dbReference>
<reference evidence="4" key="1">
    <citation type="submission" date="2016-06" db="EMBL/GenBank/DDBJ databases">
        <title>Complete genome sequence of Actinoalloteichus fjordicus DSM 46855 (=ADI127-17), type strain of the new species Actinoalloteichus fjordicus.</title>
        <authorList>
            <person name="Ruckert C."/>
            <person name="Nouioui I."/>
            <person name="Willmese J."/>
            <person name="van Wezel G."/>
            <person name="Klenk H.-P."/>
            <person name="Kalinowski J."/>
            <person name="Zotchev S.B."/>
        </authorList>
    </citation>
    <scope>NUCLEOTIDE SEQUENCE [LARGE SCALE GENOMIC DNA]</scope>
    <source>
        <strain evidence="4">ADI127-7</strain>
    </source>
</reference>
<feature type="compositionally biased region" description="Low complexity" evidence="1">
    <location>
        <begin position="11"/>
        <end position="22"/>
    </location>
</feature>